<evidence type="ECO:0000313" key="2">
    <source>
        <dbReference type="EMBL" id="APE29638.1"/>
    </source>
</evidence>
<dbReference type="OrthoDB" id="9810174at2"/>
<dbReference type="AlphaFoldDB" id="A0A1J0VC78"/>
<dbReference type="KEGG" id="hsi:BOX17_00905"/>
<name>A0A1J0VC78_9GAMM</name>
<proteinExistence type="predicted"/>
<dbReference type="InterPro" id="IPR037053">
    <property type="entry name" value="Phage_tail_collar_dom_sf"/>
</dbReference>
<dbReference type="EMBL" id="CP018139">
    <property type="protein sequence ID" value="APE29638.1"/>
    <property type="molecule type" value="Genomic_DNA"/>
</dbReference>
<feature type="domain" description="Phage tail collar" evidence="1">
    <location>
        <begin position="6"/>
        <end position="59"/>
    </location>
</feature>
<sequence length="80" mass="9021">MEPFIGQIQLFPYNFAPRGWAFCEGQMLQIEQNTTLYSLIGNTYGGDGRTTFALPDLKTKNLDDNLHYCIALQGVYPSRG</sequence>
<evidence type="ECO:0000259" key="1">
    <source>
        <dbReference type="Pfam" id="PF07484"/>
    </source>
</evidence>
<dbReference type="SUPFAM" id="SSF88874">
    <property type="entry name" value="Receptor-binding domain of short tail fibre protein gp12"/>
    <property type="match status" value="1"/>
</dbReference>
<protein>
    <submittedName>
        <fullName evidence="2">Phage tail protein</fullName>
    </submittedName>
</protein>
<reference evidence="3" key="1">
    <citation type="submission" date="2016-11" db="EMBL/GenBank/DDBJ databases">
        <title>Halolamina sediminis sp. nov., an extremely halophilic archaeon isolated from solar salt.</title>
        <authorList>
            <person name="Koh H.-W."/>
            <person name="Rani S."/>
            <person name="Park S.-J."/>
        </authorList>
    </citation>
    <scope>NUCLEOTIDE SEQUENCE [LARGE SCALE GENOMIC DNA]</scope>
    <source>
        <strain evidence="3">Hb3</strain>
    </source>
</reference>
<dbReference type="Proteomes" id="UP000181985">
    <property type="component" value="Chromosome"/>
</dbReference>
<keyword evidence="3" id="KW-1185">Reference proteome</keyword>
<gene>
    <name evidence="2" type="ORF">BOX17_00905</name>
</gene>
<dbReference type="RefSeq" id="WP_071941625.1">
    <property type="nucleotide sequence ID" value="NZ_CP018139.1"/>
</dbReference>
<dbReference type="Gene3D" id="3.90.1340.10">
    <property type="entry name" value="Phage tail collar domain"/>
    <property type="match status" value="1"/>
</dbReference>
<evidence type="ECO:0000313" key="3">
    <source>
        <dbReference type="Proteomes" id="UP000181985"/>
    </source>
</evidence>
<dbReference type="Pfam" id="PF07484">
    <property type="entry name" value="Collar"/>
    <property type="match status" value="1"/>
</dbReference>
<organism evidence="2 3">
    <name type="scientific">Halomonas aestuarii</name>
    <dbReference type="NCBI Taxonomy" id="1897729"/>
    <lineage>
        <taxon>Bacteria</taxon>
        <taxon>Pseudomonadati</taxon>
        <taxon>Pseudomonadota</taxon>
        <taxon>Gammaproteobacteria</taxon>
        <taxon>Oceanospirillales</taxon>
        <taxon>Halomonadaceae</taxon>
        <taxon>Halomonas</taxon>
    </lineage>
</organism>
<accession>A0A1J0VC78</accession>
<dbReference type="InterPro" id="IPR011083">
    <property type="entry name" value="Phage_tail_collar_dom"/>
</dbReference>